<protein>
    <recommendedName>
        <fullName evidence="8">EF-hand domain-containing protein</fullName>
    </recommendedName>
</protein>
<organism evidence="9 10">
    <name type="scientific">Trametes coccinea (strain BRFM310)</name>
    <name type="common">Pycnoporus coccineus</name>
    <dbReference type="NCBI Taxonomy" id="1353009"/>
    <lineage>
        <taxon>Eukaryota</taxon>
        <taxon>Fungi</taxon>
        <taxon>Dikarya</taxon>
        <taxon>Basidiomycota</taxon>
        <taxon>Agaricomycotina</taxon>
        <taxon>Agaricomycetes</taxon>
        <taxon>Polyporales</taxon>
        <taxon>Polyporaceae</taxon>
        <taxon>Trametes</taxon>
    </lineage>
</organism>
<dbReference type="SUPFAM" id="SSF50182">
    <property type="entry name" value="Sm-like ribonucleoproteins"/>
    <property type="match status" value="1"/>
</dbReference>
<feature type="transmembrane region" description="Helical" evidence="7">
    <location>
        <begin position="106"/>
        <end position="126"/>
    </location>
</feature>
<feature type="transmembrane region" description="Helical" evidence="7">
    <location>
        <begin position="146"/>
        <end position="174"/>
    </location>
</feature>
<dbReference type="InterPro" id="IPR023408">
    <property type="entry name" value="MscS_beta-dom_sf"/>
</dbReference>
<feature type="compositionally biased region" description="Acidic residues" evidence="6">
    <location>
        <begin position="51"/>
        <end position="76"/>
    </location>
</feature>
<feature type="compositionally biased region" description="Basic and acidic residues" evidence="6">
    <location>
        <begin position="37"/>
        <end position="50"/>
    </location>
</feature>
<dbReference type="CDD" id="cd00051">
    <property type="entry name" value="EFh"/>
    <property type="match status" value="1"/>
</dbReference>
<dbReference type="PROSITE" id="PS00018">
    <property type="entry name" value="EF_HAND_1"/>
    <property type="match status" value="1"/>
</dbReference>
<dbReference type="PANTHER" id="PTHR31323">
    <property type="entry name" value="MECHANOSENSITIVE ION CHANNEL PROTEIN MSY2"/>
    <property type="match status" value="1"/>
</dbReference>
<dbReference type="InterPro" id="IPR058650">
    <property type="entry name" value="Msy1/2-like"/>
</dbReference>
<dbReference type="Proteomes" id="UP000193067">
    <property type="component" value="Unassembled WGS sequence"/>
</dbReference>
<evidence type="ECO:0000256" key="1">
    <source>
        <dbReference type="ARBA" id="ARBA00004370"/>
    </source>
</evidence>
<accession>A0A1Y2IPK0</accession>
<feature type="transmembrane region" description="Helical" evidence="7">
    <location>
        <begin position="476"/>
        <end position="496"/>
    </location>
</feature>
<evidence type="ECO:0000313" key="9">
    <source>
        <dbReference type="EMBL" id="OSD03046.1"/>
    </source>
</evidence>
<keyword evidence="5 7" id="KW-0472">Membrane</keyword>
<reference evidence="9 10" key="1">
    <citation type="journal article" date="2015" name="Biotechnol. Biofuels">
        <title>Enhanced degradation of softwood versus hardwood by the white-rot fungus Pycnoporus coccineus.</title>
        <authorList>
            <person name="Couturier M."/>
            <person name="Navarro D."/>
            <person name="Chevret D."/>
            <person name="Henrissat B."/>
            <person name="Piumi F."/>
            <person name="Ruiz-Duenas F.J."/>
            <person name="Martinez A.T."/>
            <person name="Grigoriev I.V."/>
            <person name="Riley R."/>
            <person name="Lipzen A."/>
            <person name="Berrin J.G."/>
            <person name="Master E.R."/>
            <person name="Rosso M.N."/>
        </authorList>
    </citation>
    <scope>NUCLEOTIDE SEQUENCE [LARGE SCALE GENOMIC DNA]</scope>
    <source>
        <strain evidence="9 10">BRFM310</strain>
    </source>
</reference>
<comment type="subcellular location">
    <subcellularLocation>
        <location evidence="1">Membrane</location>
    </subcellularLocation>
</comment>
<evidence type="ECO:0000256" key="5">
    <source>
        <dbReference type="ARBA" id="ARBA00023136"/>
    </source>
</evidence>
<gene>
    <name evidence="9" type="ORF">PYCCODRAFT_1451911</name>
</gene>
<sequence length="759" mass="84782">MPTSGRPEEEFDLTIIDQKQDPRPFHEKVVPDIVHPPTEDVNRDKLVNPDDDRESNDSDDTVTDTDSEDEFDWEAEDDAKSQMAAASIKARRGYAVYRAFMKLPKFIRVLLVGGIGAAILITPLLVVNLRFNTSVVKAQVHVWSLWLAITWAAGVATFVVVDAIPHLVLVVLRITSYKVERARVSIELIAAVRGWLKLALDIVWMWIALSVIRTTYHPPGSYWIIINRVMQALFSGGLLLLAEKAFLRYVAINFHRKALADRIAENQLGLRALDRLSNAQPAPKRTPYKSGQKGHRSRGSSLDVLGMGGKRSRPNSRVNSPERSASAEKNGRGGASTTASGSSSPSPLKEKKEMKRSNKRQRRNVVAAVIVDQLGGALEQVTQSQFGSLESAGKLARKLFSALSDVHPPRQHLIVEDFYPYFPTIADAHAAFALFDKDGNGDISKREMREAVRRIYRERKALTASLKDVGSAVAKLDAVMLCVVLLIFIFICLLIFNRNNTIASLVPLATIIVGFSFIFGHSAQTLFESLIFIFSTHVFDVGDLVMIDDQVLFVREFGLFSTTFRRVDGMEVIAPNSLLSGSKLVHNLRRSSSMWETTTLMVAYDTPLETIEQLRLRLQAYVNANNREWSGVLLNIDKMEYQNAIHLVIAMEHRPNWQDWGGRWVRRTAFMRHLKQVLEELDLRYSEPIQPVLLPRGVGIGAAQLQSPRLGAPPSPRSPRSPGRSRQGTRDTLGNAGYLDVDPLGRSPSRSLRPGPDKF</sequence>
<dbReference type="GO" id="GO:0005509">
    <property type="term" value="F:calcium ion binding"/>
    <property type="evidence" value="ECO:0007669"/>
    <property type="project" value="InterPro"/>
</dbReference>
<feature type="compositionally biased region" description="Basic and acidic residues" evidence="6">
    <location>
        <begin position="18"/>
        <end position="30"/>
    </location>
</feature>
<keyword evidence="10" id="KW-1185">Reference proteome</keyword>
<dbReference type="Pfam" id="PF00924">
    <property type="entry name" value="MS_channel_2nd"/>
    <property type="match status" value="1"/>
</dbReference>
<dbReference type="Gene3D" id="2.30.30.60">
    <property type="match status" value="1"/>
</dbReference>
<evidence type="ECO:0000256" key="7">
    <source>
        <dbReference type="SAM" id="Phobius"/>
    </source>
</evidence>
<feature type="region of interest" description="Disordered" evidence="6">
    <location>
        <begin position="275"/>
        <end position="361"/>
    </location>
</feature>
<dbReference type="SMART" id="SM00054">
    <property type="entry name" value="EFh"/>
    <property type="match status" value="1"/>
</dbReference>
<evidence type="ECO:0000259" key="8">
    <source>
        <dbReference type="PROSITE" id="PS50222"/>
    </source>
</evidence>
<dbReference type="EMBL" id="KZ084102">
    <property type="protein sequence ID" value="OSD03046.1"/>
    <property type="molecule type" value="Genomic_DNA"/>
</dbReference>
<evidence type="ECO:0000256" key="6">
    <source>
        <dbReference type="SAM" id="MobiDB-lite"/>
    </source>
</evidence>
<dbReference type="AlphaFoldDB" id="A0A1Y2IPK0"/>
<dbReference type="GO" id="GO:0006874">
    <property type="term" value="P:intracellular calcium ion homeostasis"/>
    <property type="evidence" value="ECO:0007669"/>
    <property type="project" value="TreeGrafter"/>
</dbReference>
<dbReference type="PROSITE" id="PS50222">
    <property type="entry name" value="EF_HAND_2"/>
    <property type="match status" value="1"/>
</dbReference>
<dbReference type="GO" id="GO:0016020">
    <property type="term" value="C:membrane"/>
    <property type="evidence" value="ECO:0007669"/>
    <property type="project" value="UniProtKB-SubCell"/>
</dbReference>
<evidence type="ECO:0000313" key="10">
    <source>
        <dbReference type="Proteomes" id="UP000193067"/>
    </source>
</evidence>
<dbReference type="SUPFAM" id="SSF47473">
    <property type="entry name" value="EF-hand"/>
    <property type="match status" value="1"/>
</dbReference>
<dbReference type="InterPro" id="IPR002048">
    <property type="entry name" value="EF_hand_dom"/>
</dbReference>
<dbReference type="Pfam" id="PF25886">
    <property type="entry name" value="Msy1"/>
    <property type="match status" value="1"/>
</dbReference>
<keyword evidence="3" id="KW-0106">Calcium</keyword>
<feature type="transmembrane region" description="Helical" evidence="7">
    <location>
        <begin position="502"/>
        <end position="520"/>
    </location>
</feature>
<keyword evidence="4 7" id="KW-1133">Transmembrane helix</keyword>
<dbReference type="InterPro" id="IPR018247">
    <property type="entry name" value="EF_Hand_1_Ca_BS"/>
</dbReference>
<name>A0A1Y2IPK0_TRAC3</name>
<dbReference type="OrthoDB" id="544685at2759"/>
<feature type="region of interest" description="Disordered" evidence="6">
    <location>
        <begin position="1"/>
        <end position="76"/>
    </location>
</feature>
<feature type="region of interest" description="Disordered" evidence="6">
    <location>
        <begin position="705"/>
        <end position="759"/>
    </location>
</feature>
<evidence type="ECO:0000256" key="2">
    <source>
        <dbReference type="ARBA" id="ARBA00022692"/>
    </source>
</evidence>
<proteinExistence type="predicted"/>
<dbReference type="Gene3D" id="1.10.238.10">
    <property type="entry name" value="EF-hand"/>
    <property type="match status" value="1"/>
</dbReference>
<evidence type="ECO:0000256" key="4">
    <source>
        <dbReference type="ARBA" id="ARBA00022989"/>
    </source>
</evidence>
<feature type="domain" description="EF-hand" evidence="8">
    <location>
        <begin position="423"/>
        <end position="458"/>
    </location>
</feature>
<evidence type="ECO:0000256" key="3">
    <source>
        <dbReference type="ARBA" id="ARBA00022837"/>
    </source>
</evidence>
<feature type="compositionally biased region" description="Low complexity" evidence="6">
    <location>
        <begin position="335"/>
        <end position="347"/>
    </location>
</feature>
<dbReference type="InterPro" id="IPR010920">
    <property type="entry name" value="LSM_dom_sf"/>
</dbReference>
<dbReference type="PANTHER" id="PTHR31323:SF11">
    <property type="entry name" value="EF-HAND DOMAIN-CONTAINING PROTEIN"/>
    <property type="match status" value="1"/>
</dbReference>
<dbReference type="InterPro" id="IPR011992">
    <property type="entry name" value="EF-hand-dom_pair"/>
</dbReference>
<dbReference type="GO" id="GO:0005262">
    <property type="term" value="F:calcium channel activity"/>
    <property type="evidence" value="ECO:0007669"/>
    <property type="project" value="TreeGrafter"/>
</dbReference>
<keyword evidence="2 7" id="KW-0812">Transmembrane</keyword>
<dbReference type="InterPro" id="IPR006685">
    <property type="entry name" value="MscS_channel_2nd"/>
</dbReference>